<evidence type="ECO:0000313" key="1">
    <source>
        <dbReference type="EMBL" id="WEU40963.1"/>
    </source>
</evidence>
<proteinExistence type="predicted"/>
<dbReference type="KEGG" id="oyw:OdinLCB4_003385"/>
<accession>A0AAF0D3E6</accession>
<name>A0AAF0D3E6_ODILC</name>
<reference evidence="1" key="2">
    <citation type="journal article" date="2022" name="Nat. Microbiol.">
        <title>A closed Candidatus Odinarchaeum chromosome exposes Asgard archaeal viruses.</title>
        <authorList>
            <person name="Tamarit D."/>
            <person name="Caceres E.F."/>
            <person name="Krupovic M."/>
            <person name="Nijland R."/>
            <person name="Eme L."/>
            <person name="Robinson N.P."/>
            <person name="Ettema T.J.G."/>
        </authorList>
    </citation>
    <scope>NUCLEOTIDE SEQUENCE</scope>
    <source>
        <strain evidence="1">LCB_4</strain>
    </source>
</reference>
<sequence>MSKPKNPFAERFKKIDGGKASIIASAWENILKEKKQSSEAEQARNPAMETEDMVKISLWIPKAIKKDIDEFIKTLRSNALYKPFAKSAVILRQALELGYPKVKEHITSLLSEE</sequence>
<organism evidence="1 2">
    <name type="scientific">Odinarchaeota yellowstonii (strain LCB_4)</name>
    <dbReference type="NCBI Taxonomy" id="1841599"/>
    <lineage>
        <taxon>Archaea</taxon>
        <taxon>Promethearchaeati</taxon>
        <taxon>Candidatus Odinarchaeota</taxon>
        <taxon>Candidatus Odinarchaeia</taxon>
        <taxon>Candidatus Odinarchaeales</taxon>
        <taxon>Candidatus Odinarchaeaceae</taxon>
        <taxon>Candidatus Odinarchaeum</taxon>
    </lineage>
</organism>
<gene>
    <name evidence="1" type="ORF">OdinLCB4_003385</name>
</gene>
<reference evidence="1" key="1">
    <citation type="journal article" date="2017" name="Nature">
        <title>Asgard archaea illuminate the origin of eukaryotic cellular complexity.</title>
        <authorList>
            <person name="Zaremba-Niedzwiedzka K."/>
            <person name="Caceres E.F."/>
            <person name="Saw J.H."/>
            <person name="Backstrom D."/>
            <person name="Juzokaite L."/>
            <person name="Vancaester E."/>
            <person name="Seitz K.W."/>
            <person name="Anantharaman K."/>
            <person name="Starnawski P."/>
            <person name="Kjeldsen K.U."/>
            <person name="Scott M.B."/>
            <person name="Nunoura T."/>
            <person name="Banfield J.F."/>
            <person name="Schramm A."/>
            <person name="Baker B.J."/>
            <person name="Spang A."/>
            <person name="Ettema T.J.G."/>
        </authorList>
    </citation>
    <scope>NUCLEOTIDE SEQUENCE</scope>
    <source>
        <strain evidence="1">LCB_4</strain>
    </source>
</reference>
<dbReference type="AlphaFoldDB" id="A0AAF0D3E6"/>
<evidence type="ECO:0000313" key="2">
    <source>
        <dbReference type="Proteomes" id="UP000186851"/>
    </source>
</evidence>
<protein>
    <submittedName>
        <fullName evidence="1">Uncharacterized protein</fullName>
    </submittedName>
</protein>
<dbReference type="EMBL" id="CP091871">
    <property type="protein sequence ID" value="WEU40963.1"/>
    <property type="molecule type" value="Genomic_DNA"/>
</dbReference>
<dbReference type="Proteomes" id="UP000186851">
    <property type="component" value="Chromosome"/>
</dbReference>